<dbReference type="SMART" id="SM00305">
    <property type="entry name" value="HintC"/>
    <property type="match status" value="1"/>
</dbReference>
<dbReference type="Gene3D" id="2.40.50.150">
    <property type="match status" value="1"/>
</dbReference>
<dbReference type="NCBIfam" id="TIGR01443">
    <property type="entry name" value="intein_Cterm"/>
    <property type="match status" value="1"/>
</dbReference>
<dbReference type="Pfam" id="PF04565">
    <property type="entry name" value="RNA_pol_Rpb2_3"/>
    <property type="match status" value="2"/>
</dbReference>
<dbReference type="InterPro" id="IPR003587">
    <property type="entry name" value="Hint_dom_N"/>
</dbReference>
<dbReference type="GO" id="GO:0006351">
    <property type="term" value="P:DNA-templated transcription"/>
    <property type="evidence" value="ECO:0007669"/>
    <property type="project" value="InterPro"/>
</dbReference>
<dbReference type="Pfam" id="PF04560">
    <property type="entry name" value="RNA_pol_Rpb2_7"/>
    <property type="match status" value="1"/>
</dbReference>
<keyword evidence="3" id="KW-0240">DNA-directed RNA polymerase</keyword>
<dbReference type="SUPFAM" id="SSF51294">
    <property type="entry name" value="Hedgehog/intein (Hint) domain"/>
    <property type="match status" value="2"/>
</dbReference>
<proteinExistence type="inferred from homology"/>
<dbReference type="InterPro" id="IPR007646">
    <property type="entry name" value="RNA_pol_Rpb2_4"/>
</dbReference>
<dbReference type="InterPro" id="IPR006141">
    <property type="entry name" value="Intein_N"/>
</dbReference>
<feature type="domain" description="DOD-type homing endonuclease" evidence="11">
    <location>
        <begin position="754"/>
        <end position="818"/>
    </location>
</feature>
<dbReference type="GO" id="GO:0046872">
    <property type="term" value="F:metal ion binding"/>
    <property type="evidence" value="ECO:0007669"/>
    <property type="project" value="UniProtKB-KW"/>
</dbReference>
<feature type="domain" description="DOD-type homing endonuclease" evidence="11">
    <location>
        <begin position="1483"/>
        <end position="1613"/>
    </location>
</feature>
<evidence type="ECO:0000259" key="11">
    <source>
        <dbReference type="PROSITE" id="PS50819"/>
    </source>
</evidence>
<dbReference type="GO" id="GO:0003677">
    <property type="term" value="F:DNA binding"/>
    <property type="evidence" value="ECO:0007669"/>
    <property type="project" value="InterPro"/>
</dbReference>
<dbReference type="InterPro" id="IPR007644">
    <property type="entry name" value="RNA_pol_bsu_protrusion"/>
</dbReference>
<dbReference type="PROSITE" id="PS50817">
    <property type="entry name" value="INTEIN_N_TER"/>
    <property type="match status" value="1"/>
</dbReference>
<keyword evidence="10" id="KW-0804">Transcription</keyword>
<protein>
    <recommendedName>
        <fullName evidence="2">DNA-directed RNA polymerase</fullName>
        <ecNumber evidence="2">2.7.7.6</ecNumber>
    </recommendedName>
</protein>
<dbReference type="InterPro" id="IPR036844">
    <property type="entry name" value="Hint_dom_sf"/>
</dbReference>
<dbReference type="InterPro" id="IPR015712">
    <property type="entry name" value="DNA-dir_RNA_pol_su2"/>
</dbReference>
<dbReference type="EMBL" id="MN739084">
    <property type="protein sequence ID" value="QHS87646.1"/>
    <property type="molecule type" value="Genomic_DNA"/>
</dbReference>
<dbReference type="CDD" id="cd00081">
    <property type="entry name" value="Hint"/>
    <property type="match status" value="1"/>
</dbReference>
<dbReference type="PROSITE" id="PS50818">
    <property type="entry name" value="INTEIN_C_TER"/>
    <property type="match status" value="1"/>
</dbReference>
<accession>A0A6C0B6D6</accession>
<dbReference type="Pfam" id="PF04563">
    <property type="entry name" value="RNA_pol_Rpb2_1"/>
    <property type="match status" value="1"/>
</dbReference>
<dbReference type="NCBIfam" id="TIGR01445">
    <property type="entry name" value="intein_Nterm"/>
    <property type="match status" value="1"/>
</dbReference>
<dbReference type="Pfam" id="PF04561">
    <property type="entry name" value="RNA_pol_Rpb2_2"/>
    <property type="match status" value="1"/>
</dbReference>
<dbReference type="PROSITE" id="PS50819">
    <property type="entry name" value="INTEIN_ENDONUCLEASE"/>
    <property type="match status" value="2"/>
</dbReference>
<dbReference type="Pfam" id="PF04567">
    <property type="entry name" value="RNA_pol_Rpb2_5"/>
    <property type="match status" value="1"/>
</dbReference>
<evidence type="ECO:0000256" key="5">
    <source>
        <dbReference type="ARBA" id="ARBA00022695"/>
    </source>
</evidence>
<dbReference type="Gene3D" id="3.90.1100.10">
    <property type="match status" value="2"/>
</dbReference>
<dbReference type="SUPFAM" id="SSF55608">
    <property type="entry name" value="Homing endonucleases"/>
    <property type="match status" value="1"/>
</dbReference>
<dbReference type="InterPro" id="IPR004042">
    <property type="entry name" value="Intein_endonuc_central"/>
</dbReference>
<dbReference type="Gene3D" id="3.90.1800.10">
    <property type="entry name" value="RNA polymerase alpha subunit dimerisation domain"/>
    <property type="match status" value="1"/>
</dbReference>
<evidence type="ECO:0000256" key="1">
    <source>
        <dbReference type="ARBA" id="ARBA00006835"/>
    </source>
</evidence>
<dbReference type="GO" id="GO:0016539">
    <property type="term" value="P:intein-mediated protein splicing"/>
    <property type="evidence" value="ECO:0007669"/>
    <property type="project" value="InterPro"/>
</dbReference>
<dbReference type="Gene3D" id="2.170.16.10">
    <property type="entry name" value="Hedgehog/Intein (Hint) domain"/>
    <property type="match status" value="2"/>
</dbReference>
<dbReference type="Gene3D" id="3.90.1110.10">
    <property type="entry name" value="RNA polymerase Rpb2, domain 2"/>
    <property type="match status" value="1"/>
</dbReference>
<organism evidence="12">
    <name type="scientific">viral metagenome</name>
    <dbReference type="NCBI Taxonomy" id="1070528"/>
    <lineage>
        <taxon>unclassified sequences</taxon>
        <taxon>metagenomes</taxon>
        <taxon>organismal metagenomes</taxon>
    </lineage>
</organism>
<evidence type="ECO:0000313" key="12">
    <source>
        <dbReference type="EMBL" id="QHS87646.1"/>
    </source>
</evidence>
<dbReference type="EC" id="2.7.7.6" evidence="2"/>
<keyword evidence="6" id="KW-0479">Metal-binding</keyword>
<dbReference type="Gene3D" id="3.90.1070.20">
    <property type="match status" value="1"/>
</dbReference>
<dbReference type="InterPro" id="IPR030934">
    <property type="entry name" value="Intein_C"/>
</dbReference>
<reference evidence="12" key="1">
    <citation type="journal article" date="2020" name="Nature">
        <title>Giant virus diversity and host interactions through global metagenomics.</title>
        <authorList>
            <person name="Schulz F."/>
            <person name="Roux S."/>
            <person name="Paez-Espino D."/>
            <person name="Jungbluth S."/>
            <person name="Walsh D.A."/>
            <person name="Denef V.J."/>
            <person name="McMahon K.D."/>
            <person name="Konstantinidis K.T."/>
            <person name="Eloe-Fadrosh E.A."/>
            <person name="Kyrpides N.C."/>
            <person name="Woyke T."/>
        </authorList>
    </citation>
    <scope>NUCLEOTIDE SEQUENCE</scope>
    <source>
        <strain evidence="12">GVMAG-M-3300010157-4</strain>
    </source>
</reference>
<evidence type="ECO:0000256" key="2">
    <source>
        <dbReference type="ARBA" id="ARBA00012418"/>
    </source>
</evidence>
<keyword evidence="7" id="KW-0068">Autocatalytic cleavage</keyword>
<evidence type="ECO:0000256" key="4">
    <source>
        <dbReference type="ARBA" id="ARBA00022679"/>
    </source>
</evidence>
<keyword evidence="8" id="KW-0862">Zinc</keyword>
<dbReference type="SUPFAM" id="SSF64484">
    <property type="entry name" value="beta and beta-prime subunits of DNA dependent RNA-polymerase"/>
    <property type="match status" value="3"/>
</dbReference>
<dbReference type="InterPro" id="IPR007647">
    <property type="entry name" value="RNA_pol_Rpb2_5"/>
</dbReference>
<evidence type="ECO:0000256" key="7">
    <source>
        <dbReference type="ARBA" id="ARBA00022813"/>
    </source>
</evidence>
<dbReference type="InterPro" id="IPR007642">
    <property type="entry name" value="RNA_pol_Rpb2_2"/>
</dbReference>
<dbReference type="Pfam" id="PF00562">
    <property type="entry name" value="RNA_pol_Rpb2_6"/>
    <property type="match status" value="2"/>
</dbReference>
<dbReference type="InterPro" id="IPR003586">
    <property type="entry name" value="Hint_dom_C"/>
</dbReference>
<evidence type="ECO:0000256" key="3">
    <source>
        <dbReference type="ARBA" id="ARBA00022478"/>
    </source>
</evidence>
<evidence type="ECO:0000256" key="9">
    <source>
        <dbReference type="ARBA" id="ARBA00023000"/>
    </source>
</evidence>
<dbReference type="Gene3D" id="3.10.28.10">
    <property type="entry name" value="Homing endonucleases"/>
    <property type="match status" value="2"/>
</dbReference>
<evidence type="ECO:0000256" key="8">
    <source>
        <dbReference type="ARBA" id="ARBA00022833"/>
    </source>
</evidence>
<keyword evidence="4" id="KW-0808">Transferase</keyword>
<name>A0A6C0B6D6_9ZZZZ</name>
<dbReference type="Pfam" id="PF04566">
    <property type="entry name" value="RNA_pol_Rpb2_4"/>
    <property type="match status" value="1"/>
</dbReference>
<dbReference type="GO" id="GO:0003899">
    <property type="term" value="F:DNA-directed RNA polymerase activity"/>
    <property type="evidence" value="ECO:0007669"/>
    <property type="project" value="UniProtKB-EC"/>
</dbReference>
<sequence>MIAETTKPKRTYKPRAKAAVAEPTSVKAASAAAAAEVPTGRRHEPEPIFDSKAILKEVMDEERATTVETLAGESVLGHLGKYDTEPFTIIESYFHGRHSSRLVRHQLESYNYCVNHQLPQTIQMFNPVSIRSDKDFIAELNQYALETEITFTNLKIHQPHIYENNGSTKIMLPTTAKLRNFTYASNLTIDINIKYTVRDTVNMDQPRIINKTISKISIGKFPIMVNSSICVLNQHSHINPTAIDECAFDHGGYFIIKGSEKTVLQQERAAQNVVYCYDGKNTAKCSWYAEIKSMPDNKCISPKQIEVEIISRNNGYGYPLKVVIPRIREAIDLFVVFRALGVVSDKQVCQYILLDETTAESAQILDYLNASIIEANKFMTQEDALRHITSYAAFTPMNMDKDHGAKKKRDFVTEVLANDLFPHCRTAAQKIYLLGYMVNKLIQTALGRIRPSDRDSYVNKRIDTTGILLNNLFRNYYNKMVKEMNKNILKEINNGSWRSTEDYENIINSANICKMIKATTIETGINRALATGDFSIKQSNSSKVGVAQVVNRLTTAATLSHMRRVNTPIDKSGELIEPRKLHGTTWGFLCLTGDANVLLSNRMDSRQIKDIKDGDWVNTVNRQTLMDEPSDMHHYFGKMPDKLFEIKTISGRTIKATADHPFLVRTADNKYEMKKLGELNVSTDKVVIRHMVENMHSTKIPTDKTKVIARMLGYVSNIQFRYSSDAQFENDIDSLDDQEQQQFKEMVEHKLQYKLPEWLVNAELSVKREFLAGYHSAHGSITHDDGVSIISQTVSNIYLENATEYMRQIKNMFVELGITCGININQYDDESQPTINIEFDNSLENVVQYVDNIGVVYCEQKRRDSAPAIEYLKIMRNNHNLVYDTFIRENIADNGCVCVPIESIAEIEPEMVYDFTTRSENHSFVASSFVVSNCPAETPEGQSIGVVKSISSLMHLTISTNSSSLYTYAEPFVKPLDEIKPAEAYDKVKVFINGCWIGSTDTPLELYNDMKDKKYRGIINIYTSVVFDYKSMEIHVCNDGGRMTRPLLRVKDGQALITRDIIDRLESNELSWNDLLTNCKLDDSVIEYIDPCEQNFAMVAMKAKDSYILENSRVKYTHCEIHPSTIFGILASCIPFPEHNQAPRNTYQCAQSKQAMGVYATNYDKRYDKTAYILSYPSRPLVDTRLMNWLDLVKIPSGQVIHVAIMSYTGYNQEDSVLVNKGSIDRGMFATTIYHTEKDEDKTITRLVSRCKPDPTKTKGIKYGNYDKIDSTGFVPKNTLLEDHTIIISKVVNIKENRNDPTKQIKYEDQSKSVRTGGEEIYVDSNVQCRNGDGYNCAKVRMRTFRKPCIGDKFCMTDDHDVLTLNRGWVPIAEVETSDFVAQLNRATNKIEYVNPLETLVFDHEGEMYEVESQGVSQKVTLNHRMWVQQRYKPNYELIQAREIVGKRVRYQSGGSPVTGNDEEIRFGKQVYSGLSADAFLVVFGIFMAEGWTYICERDYIARIEFAANKPRVQAALTEACDLLGLKYSMNVKTFKWYINHKDLAIDFHQYNVGAVNKSLPQWTKTLSSRQSEILLNAMCLGDGHETATSLHYFTSSVKLRDDIQIIAQHAGFTAYYVARYLPGHTSTLKDGRTIVATETAWDIGIRRKRLYPTINHGHVQEQMGQTEEITTDFVGKVYCLRVPSEVFLVRRNGRCSFTGNSSRHGQKGTCGLIIPECDMPYTKDGLRPDIIINPHAIPSRMTIGQLKETLLGKVLVHLGLFGDGTSFGNLDVKTIAEKLQNQGYESYGNEVMYDGLSGEQFQTSVFIGPVFYQRLKHMVNDKQHSRSIGPMVNLTRQPAEGRSRDGGFRIGEMERDVMLAHGISRFCRERLYDVSDKYSVHVCKKCGMIAQYNDEGNSMLGKFNFSVHKCSICDNMTDFAYTEIPYAFKLLSQELQTINCVPRLLTE</sequence>
<dbReference type="InterPro" id="IPR007120">
    <property type="entry name" value="DNA-dir_RNAP_su2_dom"/>
</dbReference>
<dbReference type="InterPro" id="IPR037034">
    <property type="entry name" value="RNA_pol_Rpb2_2_sf"/>
</dbReference>
<comment type="similarity">
    <text evidence="1">Belongs to the RNA polymerase beta chain family.</text>
</comment>
<keyword evidence="9" id="KW-0651">Protein splicing</keyword>
<evidence type="ECO:0000256" key="6">
    <source>
        <dbReference type="ARBA" id="ARBA00022723"/>
    </source>
</evidence>
<dbReference type="InterPro" id="IPR007641">
    <property type="entry name" value="RNA_pol_Rpb2_7"/>
</dbReference>
<dbReference type="GO" id="GO:0032549">
    <property type="term" value="F:ribonucleoside binding"/>
    <property type="evidence" value="ECO:0007669"/>
    <property type="project" value="InterPro"/>
</dbReference>
<dbReference type="PANTHER" id="PTHR20856">
    <property type="entry name" value="DNA-DIRECTED RNA POLYMERASE I SUBUNIT 2"/>
    <property type="match status" value="1"/>
</dbReference>
<dbReference type="InterPro" id="IPR037033">
    <property type="entry name" value="DNA-dir_RNAP_su2_hyb_sf"/>
</dbReference>
<evidence type="ECO:0000256" key="10">
    <source>
        <dbReference type="ARBA" id="ARBA00023163"/>
    </source>
</evidence>
<dbReference type="InterPro" id="IPR014724">
    <property type="entry name" value="RNA_pol_RPB2_OB-fold"/>
</dbReference>
<dbReference type="Gene3D" id="2.40.270.10">
    <property type="entry name" value="DNA-directed RNA polymerase, subunit 2, domain 6"/>
    <property type="match status" value="2"/>
</dbReference>
<keyword evidence="5" id="KW-0548">Nucleotidyltransferase</keyword>
<dbReference type="InterPro" id="IPR007645">
    <property type="entry name" value="RNA_pol_Rpb2_3"/>
</dbReference>
<dbReference type="SMART" id="SM00306">
    <property type="entry name" value="HintN"/>
    <property type="match status" value="2"/>
</dbReference>
<dbReference type="GO" id="GO:0004519">
    <property type="term" value="F:endonuclease activity"/>
    <property type="evidence" value="ECO:0007669"/>
    <property type="project" value="InterPro"/>
</dbReference>
<dbReference type="InterPro" id="IPR027434">
    <property type="entry name" value="Homing_endonucl"/>
</dbReference>
<dbReference type="GO" id="GO:0000428">
    <property type="term" value="C:DNA-directed RNA polymerase complex"/>
    <property type="evidence" value="ECO:0007669"/>
    <property type="project" value="UniProtKB-KW"/>
</dbReference>
<dbReference type="Pfam" id="PF14890">
    <property type="entry name" value="Intein_splicing"/>
    <property type="match status" value="1"/>
</dbReference>